<protein>
    <submittedName>
        <fullName evidence="2">Uncharacterized protein</fullName>
    </submittedName>
</protein>
<name>A0A1F5GAB1_9BACT</name>
<feature type="transmembrane region" description="Helical" evidence="1">
    <location>
        <begin position="12"/>
        <end position="45"/>
    </location>
</feature>
<feature type="transmembrane region" description="Helical" evidence="1">
    <location>
        <begin position="57"/>
        <end position="80"/>
    </location>
</feature>
<evidence type="ECO:0000313" key="3">
    <source>
        <dbReference type="Proteomes" id="UP000178577"/>
    </source>
</evidence>
<reference evidence="2 3" key="1">
    <citation type="journal article" date="2016" name="Nat. Commun.">
        <title>Thousands of microbial genomes shed light on interconnected biogeochemical processes in an aquifer system.</title>
        <authorList>
            <person name="Anantharaman K."/>
            <person name="Brown C.T."/>
            <person name="Hug L.A."/>
            <person name="Sharon I."/>
            <person name="Castelle C.J."/>
            <person name="Probst A.J."/>
            <person name="Thomas B.C."/>
            <person name="Singh A."/>
            <person name="Wilkins M.J."/>
            <person name="Karaoz U."/>
            <person name="Brodie E.L."/>
            <person name="Williams K.H."/>
            <person name="Hubbard S.S."/>
            <person name="Banfield J.F."/>
        </authorList>
    </citation>
    <scope>NUCLEOTIDE SEQUENCE [LARGE SCALE GENOMIC DNA]</scope>
</reference>
<dbReference type="Proteomes" id="UP000178577">
    <property type="component" value="Unassembled WGS sequence"/>
</dbReference>
<keyword evidence="1" id="KW-1133">Transmembrane helix</keyword>
<sequence length="127" mass="15345">MSGWRIVWYSVLIWLLSFLISSFVVLPWYYLVLPIAVFWTTVFYFKNTERTLQNGLLVSLFWFFVILGLNFLEIIGPYYSDLEYYFSDFRNWLLYPLILLIPFILGIIWENSNLKNRGPGHWHPHKL</sequence>
<proteinExistence type="predicted"/>
<keyword evidence="1" id="KW-0812">Transmembrane</keyword>
<organism evidence="2 3">
    <name type="scientific">Candidatus Curtissbacteria bacterium RIFCSPHIGHO2_01_FULL_40_12</name>
    <dbReference type="NCBI Taxonomy" id="1797710"/>
    <lineage>
        <taxon>Bacteria</taxon>
        <taxon>Candidatus Curtissiibacteriota</taxon>
    </lineage>
</organism>
<evidence type="ECO:0000313" key="2">
    <source>
        <dbReference type="EMBL" id="OGD88811.1"/>
    </source>
</evidence>
<feature type="transmembrane region" description="Helical" evidence="1">
    <location>
        <begin position="92"/>
        <end position="109"/>
    </location>
</feature>
<gene>
    <name evidence="2" type="ORF">A2693_04915</name>
</gene>
<dbReference type="EMBL" id="MFAY01000027">
    <property type="protein sequence ID" value="OGD88811.1"/>
    <property type="molecule type" value="Genomic_DNA"/>
</dbReference>
<accession>A0A1F5GAB1</accession>
<keyword evidence="1" id="KW-0472">Membrane</keyword>
<dbReference type="AlphaFoldDB" id="A0A1F5GAB1"/>
<comment type="caution">
    <text evidence="2">The sequence shown here is derived from an EMBL/GenBank/DDBJ whole genome shotgun (WGS) entry which is preliminary data.</text>
</comment>
<evidence type="ECO:0000256" key="1">
    <source>
        <dbReference type="SAM" id="Phobius"/>
    </source>
</evidence>